<evidence type="ECO:0000313" key="1">
    <source>
        <dbReference type="EMBL" id="RUS96290.1"/>
    </source>
</evidence>
<gene>
    <name evidence="1" type="ORF">DSM107003_23870</name>
</gene>
<protein>
    <submittedName>
        <fullName evidence="1">Uncharacterized protein</fullName>
    </submittedName>
</protein>
<name>A0A433UR16_ANAVA</name>
<accession>A0A433UR16</accession>
<dbReference type="AlphaFoldDB" id="A0A433UR16"/>
<reference evidence="1 2" key="1">
    <citation type="journal article" date="2019" name="Genome Biol. Evol.">
        <title>Day and night: Metabolic profiles and evolutionary relationships of six axenic non-marine cyanobacteria.</title>
        <authorList>
            <person name="Will S.E."/>
            <person name="Henke P."/>
            <person name="Boedeker C."/>
            <person name="Huang S."/>
            <person name="Brinkmann H."/>
            <person name="Rohde M."/>
            <person name="Jarek M."/>
            <person name="Friedl T."/>
            <person name="Seufert S."/>
            <person name="Schumacher M."/>
            <person name="Overmann J."/>
            <person name="Neumann-Schaal M."/>
            <person name="Petersen J."/>
        </authorList>
    </citation>
    <scope>NUCLEOTIDE SEQUENCE [LARGE SCALE GENOMIC DNA]</scope>
    <source>
        <strain evidence="1 2">SAG 1403-4b</strain>
    </source>
</reference>
<sequence>MGFANLWSAEIAKYHINTVDKEFSLFNPVLIAYKHQKNRLALEDVKAIICQIFSAIHSAAKWVIIATSKENLKVSK</sequence>
<keyword evidence="2" id="KW-1185">Reference proteome</keyword>
<dbReference type="EMBL" id="RSCM01000007">
    <property type="protein sequence ID" value="RUS96290.1"/>
    <property type="molecule type" value="Genomic_DNA"/>
</dbReference>
<proteinExistence type="predicted"/>
<comment type="caution">
    <text evidence="1">The sequence shown here is derived from an EMBL/GenBank/DDBJ whole genome shotgun (WGS) entry which is preliminary data.</text>
</comment>
<organism evidence="1 2">
    <name type="scientific">Trichormus variabilis SAG 1403-4b</name>
    <dbReference type="NCBI Taxonomy" id="447716"/>
    <lineage>
        <taxon>Bacteria</taxon>
        <taxon>Bacillati</taxon>
        <taxon>Cyanobacteriota</taxon>
        <taxon>Cyanophyceae</taxon>
        <taxon>Nostocales</taxon>
        <taxon>Nostocaceae</taxon>
        <taxon>Trichormus</taxon>
    </lineage>
</organism>
<evidence type="ECO:0000313" key="2">
    <source>
        <dbReference type="Proteomes" id="UP000276103"/>
    </source>
</evidence>
<dbReference type="Proteomes" id="UP000276103">
    <property type="component" value="Unassembled WGS sequence"/>
</dbReference>